<gene>
    <name evidence="1" type="ORF">OKW52_15380</name>
</gene>
<organism evidence="1 2">
    <name type="scientific">Pararhodobacter zhoushanensis</name>
    <dbReference type="NCBI Taxonomy" id="2479545"/>
    <lineage>
        <taxon>Bacteria</taxon>
        <taxon>Pseudomonadati</taxon>
        <taxon>Pseudomonadota</taxon>
        <taxon>Alphaproteobacteria</taxon>
        <taxon>Rhodobacterales</taxon>
        <taxon>Paracoccaceae</taxon>
        <taxon>Pararhodobacter</taxon>
    </lineage>
</organism>
<dbReference type="EMBL" id="JAPDFL010000001">
    <property type="protein sequence ID" value="MCW1933600.1"/>
    <property type="molecule type" value="Genomic_DNA"/>
</dbReference>
<keyword evidence="2" id="KW-1185">Reference proteome</keyword>
<reference evidence="1 2" key="1">
    <citation type="submission" date="2022-10" db="EMBL/GenBank/DDBJ databases">
        <title>Pararhodobacter sp. nov., isolated from marine algae.</title>
        <authorList>
            <person name="Choi B.J."/>
            <person name="Kim J.M."/>
            <person name="Lee J.K."/>
            <person name="Choi D.G."/>
            <person name="Jeon C.O."/>
        </authorList>
    </citation>
    <scope>NUCLEOTIDE SEQUENCE [LARGE SCALE GENOMIC DNA]</scope>
    <source>
        <strain evidence="1 2">ZQ420</strain>
    </source>
</reference>
<protein>
    <submittedName>
        <fullName evidence="1">Uncharacterized protein</fullName>
    </submittedName>
</protein>
<proteinExistence type="predicted"/>
<dbReference type="RefSeq" id="WP_264506490.1">
    <property type="nucleotide sequence ID" value="NZ_JAPDFL010000001.1"/>
</dbReference>
<evidence type="ECO:0000313" key="1">
    <source>
        <dbReference type="EMBL" id="MCW1933600.1"/>
    </source>
</evidence>
<sequence>MAQQAVSDGMERRIGRLLAAEIAAFDASSPVGALTLEAFQRRRVKRHRAITVNFSGGITQTCWTVIRSDGCYSVIFLPDAGYFSLCVDSDFGPLDIGVHGAALGCFASV</sequence>
<evidence type="ECO:0000313" key="2">
    <source>
        <dbReference type="Proteomes" id="UP001208938"/>
    </source>
</evidence>
<name>A0ABT3H1M8_9RHOB</name>
<comment type="caution">
    <text evidence="1">The sequence shown here is derived from an EMBL/GenBank/DDBJ whole genome shotgun (WGS) entry which is preliminary data.</text>
</comment>
<dbReference type="Proteomes" id="UP001208938">
    <property type="component" value="Unassembled WGS sequence"/>
</dbReference>
<accession>A0ABT3H1M8</accession>